<keyword evidence="1" id="KW-1185">Reference proteome</keyword>
<evidence type="ECO:0000313" key="2">
    <source>
        <dbReference type="WBParaSite" id="nRc.2.0.1.t20913-RA"/>
    </source>
</evidence>
<evidence type="ECO:0000313" key="1">
    <source>
        <dbReference type="Proteomes" id="UP000887565"/>
    </source>
</evidence>
<dbReference type="AlphaFoldDB" id="A0A915J5B8"/>
<organism evidence="1 2">
    <name type="scientific">Romanomermis culicivorax</name>
    <name type="common">Nematode worm</name>
    <dbReference type="NCBI Taxonomy" id="13658"/>
    <lineage>
        <taxon>Eukaryota</taxon>
        <taxon>Metazoa</taxon>
        <taxon>Ecdysozoa</taxon>
        <taxon>Nematoda</taxon>
        <taxon>Enoplea</taxon>
        <taxon>Dorylaimia</taxon>
        <taxon>Mermithida</taxon>
        <taxon>Mermithoidea</taxon>
        <taxon>Mermithidae</taxon>
        <taxon>Romanomermis</taxon>
    </lineage>
</organism>
<accession>A0A915J5B8</accession>
<proteinExistence type="predicted"/>
<dbReference type="Proteomes" id="UP000887565">
    <property type="component" value="Unplaced"/>
</dbReference>
<sequence length="738" mass="83249">MNAGSDTVLQHMLFSDHKQFEAQLARNLRFSLIRPDNYAGMFFTFMGYFSTMQTIGIHDQVTGEYIRILNILTTGRVLFTAKTMLSESLTGRLFYFHLNENVPLLNDHFSKNDIDAIYHYLKLTDRNLDEKTILQWIQHVENNCLYVTVKKAQLGSTSNEQWTNEGFAVDATFYRATNLFQHNNQGGATSWYALKTADLTSETEIQLFSQRSNEIYKTIFNAFMKNSLSKNYQSKFTLSKEHFLHFVHGALQYNVKSFLSIKITPIYVGPNLEKLTVLEYDQGKWITDSPPIIFEAHLSFDEPRPVQSATGINELPIDFLSNSKFALMLINPLDESLSTDLQIELTHHLMLPTSLSEFQAQLKGFAAEKHVFTPYGYDNKLIGIRIGKFEGSEDMNRFPIAEDYGDTRRDFHIILQLNPNGHNADLNQLKNFFKRQLLSSGSEKINTGLIRPISRDNSIRYEFDASFPNGKHEAHTPKGVGKIGGIVNKAIYFQMIKGIIGAAMDGDIKRMAKESGILVGMIGVGAADDMAVQWGRSILKRSSLLKGGSAYLGGKLLSKAYLGFIIADLVARSKAYEMGDKDQLVGIVGDAAILTINVIPLTVEIFSTFLSVEEASVELGPEVMIAEALIFAVIDATRSVQKIEKYLHLSWGEDIVQWTKSFFNAQTSSYLEDLSREKNLLQMAIEEAAKKLQLQNNTFTYYAAPTLTTNKNGNIVQQENNIIDMKSKTQVWSRAWPA</sequence>
<protein>
    <submittedName>
        <fullName evidence="2">Uncharacterized protein</fullName>
    </submittedName>
</protein>
<dbReference type="WBParaSite" id="nRc.2.0.1.t20913-RA">
    <property type="protein sequence ID" value="nRc.2.0.1.t20913-RA"/>
    <property type="gene ID" value="nRc.2.0.1.g20913"/>
</dbReference>
<reference evidence="2" key="1">
    <citation type="submission" date="2022-11" db="UniProtKB">
        <authorList>
            <consortium name="WormBaseParasite"/>
        </authorList>
    </citation>
    <scope>IDENTIFICATION</scope>
</reference>
<name>A0A915J5B8_ROMCU</name>